<feature type="domain" description="N-acetyltransferase" evidence="1">
    <location>
        <begin position="17"/>
        <end position="182"/>
    </location>
</feature>
<evidence type="ECO:0000313" key="3">
    <source>
        <dbReference type="Proteomes" id="UP000253383"/>
    </source>
</evidence>
<dbReference type="InterPro" id="IPR000182">
    <property type="entry name" value="GNAT_dom"/>
</dbReference>
<dbReference type="GO" id="GO:0016747">
    <property type="term" value="F:acyltransferase activity, transferring groups other than amino-acyl groups"/>
    <property type="evidence" value="ECO:0007669"/>
    <property type="project" value="InterPro"/>
</dbReference>
<dbReference type="InterPro" id="IPR051531">
    <property type="entry name" value="N-acetyltransferase"/>
</dbReference>
<organism evidence="2 3">
    <name type="scientific">Larkinella punicea</name>
    <dbReference type="NCBI Taxonomy" id="2315727"/>
    <lineage>
        <taxon>Bacteria</taxon>
        <taxon>Pseudomonadati</taxon>
        <taxon>Bacteroidota</taxon>
        <taxon>Cytophagia</taxon>
        <taxon>Cytophagales</taxon>
        <taxon>Spirosomataceae</taxon>
        <taxon>Larkinella</taxon>
    </lineage>
</organism>
<evidence type="ECO:0000313" key="2">
    <source>
        <dbReference type="EMBL" id="RCR70751.1"/>
    </source>
</evidence>
<name>A0A368JX21_9BACT</name>
<dbReference type="Gene3D" id="3.40.630.30">
    <property type="match status" value="1"/>
</dbReference>
<comment type="caution">
    <text evidence="2">The sequence shown here is derived from an EMBL/GenBank/DDBJ whole genome shotgun (WGS) entry which is preliminary data.</text>
</comment>
<dbReference type="InterPro" id="IPR016181">
    <property type="entry name" value="Acyl_CoA_acyltransferase"/>
</dbReference>
<evidence type="ECO:0000259" key="1">
    <source>
        <dbReference type="PROSITE" id="PS51186"/>
    </source>
</evidence>
<dbReference type="OrthoDB" id="9811523at2"/>
<dbReference type="PROSITE" id="PS51186">
    <property type="entry name" value="GNAT"/>
    <property type="match status" value="1"/>
</dbReference>
<dbReference type="SUPFAM" id="SSF55729">
    <property type="entry name" value="Acyl-CoA N-acyltransferases (Nat)"/>
    <property type="match status" value="1"/>
</dbReference>
<dbReference type="Pfam" id="PF13302">
    <property type="entry name" value="Acetyltransf_3"/>
    <property type="match status" value="1"/>
</dbReference>
<proteinExistence type="predicted"/>
<dbReference type="Proteomes" id="UP000253383">
    <property type="component" value="Unassembled WGS sequence"/>
</dbReference>
<keyword evidence="2" id="KW-0808">Transferase</keyword>
<dbReference type="EMBL" id="QOWE01000003">
    <property type="protein sequence ID" value="RCR70751.1"/>
    <property type="molecule type" value="Genomic_DNA"/>
</dbReference>
<protein>
    <submittedName>
        <fullName evidence="2">N-acetyltransferase</fullName>
    </submittedName>
</protein>
<keyword evidence="3" id="KW-1185">Reference proteome</keyword>
<dbReference type="PANTHER" id="PTHR43792">
    <property type="entry name" value="GNAT FAMILY, PUTATIVE (AFU_ORTHOLOGUE AFUA_3G00765)-RELATED-RELATED"/>
    <property type="match status" value="1"/>
</dbReference>
<dbReference type="AlphaFoldDB" id="A0A368JX21"/>
<dbReference type="CDD" id="cd04301">
    <property type="entry name" value="NAT_SF"/>
    <property type="match status" value="1"/>
</dbReference>
<gene>
    <name evidence="2" type="ORF">DUE52_03925</name>
</gene>
<reference evidence="2 3" key="1">
    <citation type="submission" date="2018-07" db="EMBL/GenBank/DDBJ databases">
        <title>Genome analysis of Larkinella rosea.</title>
        <authorList>
            <person name="Zhou Z."/>
            <person name="Wang G."/>
        </authorList>
    </citation>
    <scope>NUCLEOTIDE SEQUENCE [LARGE SCALE GENOMIC DNA]</scope>
    <source>
        <strain evidence="3">zzj9</strain>
    </source>
</reference>
<dbReference type="RefSeq" id="WP_114404668.1">
    <property type="nucleotide sequence ID" value="NZ_QOWE01000003.1"/>
</dbReference>
<sequence>MLTINFDPFPILTTDRLLIRQLTAVDANDLFALRSNETLMRFIPRPLAKSVDDAVLLIRGFDELIQAGESITWGIALKNEPKVIGTIGFIRFQKENYRAEVGYLLHSDFQGTGLMQEALLAVVDYGFQVLRLHSIEAIVDPDNTASANVLERSGFRKEGHFKENKFFNGRFHDSVYYARLAPIE</sequence>
<dbReference type="PANTHER" id="PTHR43792:SF1">
    <property type="entry name" value="N-ACETYLTRANSFERASE DOMAIN-CONTAINING PROTEIN"/>
    <property type="match status" value="1"/>
</dbReference>
<accession>A0A368JX21</accession>